<gene>
    <name evidence="5" type="primary">truB</name>
    <name evidence="8" type="ORF">EV659_10454</name>
</gene>
<dbReference type="GO" id="GO:0031119">
    <property type="term" value="P:tRNA pseudouridine synthesis"/>
    <property type="evidence" value="ECO:0007669"/>
    <property type="project" value="UniProtKB-UniRule"/>
</dbReference>
<evidence type="ECO:0000256" key="1">
    <source>
        <dbReference type="ARBA" id="ARBA00000385"/>
    </source>
</evidence>
<feature type="active site" description="Nucleophile" evidence="5">
    <location>
        <position position="47"/>
    </location>
</feature>
<dbReference type="GO" id="GO:0003723">
    <property type="term" value="F:RNA binding"/>
    <property type="evidence" value="ECO:0007669"/>
    <property type="project" value="InterPro"/>
</dbReference>
<dbReference type="InterPro" id="IPR032819">
    <property type="entry name" value="TruB_C"/>
</dbReference>
<dbReference type="PANTHER" id="PTHR13767:SF2">
    <property type="entry name" value="PSEUDOURIDYLATE SYNTHASE TRUB1"/>
    <property type="match status" value="1"/>
</dbReference>
<dbReference type="AlphaFoldDB" id="A0A4R2PKB1"/>
<evidence type="ECO:0000256" key="3">
    <source>
        <dbReference type="ARBA" id="ARBA00022694"/>
    </source>
</evidence>
<proteinExistence type="inferred from homology"/>
<organism evidence="8 9">
    <name type="scientific">Rhodothalassium salexigens DSM 2132</name>
    <dbReference type="NCBI Taxonomy" id="1188247"/>
    <lineage>
        <taxon>Bacteria</taxon>
        <taxon>Pseudomonadati</taxon>
        <taxon>Pseudomonadota</taxon>
        <taxon>Alphaproteobacteria</taxon>
        <taxon>Rhodothalassiales</taxon>
        <taxon>Rhodothalassiaceae</taxon>
        <taxon>Rhodothalassium</taxon>
    </lineage>
</organism>
<dbReference type="InterPro" id="IPR020103">
    <property type="entry name" value="PsdUridine_synth_cat_dom_sf"/>
</dbReference>
<dbReference type="GO" id="GO:0160148">
    <property type="term" value="F:tRNA pseudouridine(55) synthase activity"/>
    <property type="evidence" value="ECO:0007669"/>
    <property type="project" value="UniProtKB-EC"/>
</dbReference>
<evidence type="ECO:0000256" key="5">
    <source>
        <dbReference type="HAMAP-Rule" id="MF_01080"/>
    </source>
</evidence>
<comment type="function">
    <text evidence="5">Responsible for synthesis of pseudouridine from uracil-55 in the psi GC loop of transfer RNAs.</text>
</comment>
<reference evidence="8 9" key="1">
    <citation type="submission" date="2019-03" db="EMBL/GenBank/DDBJ databases">
        <title>Genomic Encyclopedia of Type Strains, Phase IV (KMG-IV): sequencing the most valuable type-strain genomes for metagenomic binning, comparative biology and taxonomic classification.</title>
        <authorList>
            <person name="Goeker M."/>
        </authorList>
    </citation>
    <scope>NUCLEOTIDE SEQUENCE [LARGE SCALE GENOMIC DNA]</scope>
    <source>
        <strain evidence="8 9">DSM 2132</strain>
    </source>
</reference>
<dbReference type="HAMAP" id="MF_01080">
    <property type="entry name" value="TruB_bact"/>
    <property type="match status" value="1"/>
</dbReference>
<dbReference type="InterPro" id="IPR002501">
    <property type="entry name" value="PsdUridine_synth_N"/>
</dbReference>
<evidence type="ECO:0000259" key="7">
    <source>
        <dbReference type="Pfam" id="PF16198"/>
    </source>
</evidence>
<keyword evidence="9" id="KW-1185">Reference proteome</keyword>
<evidence type="ECO:0000256" key="2">
    <source>
        <dbReference type="ARBA" id="ARBA00005642"/>
    </source>
</evidence>
<evidence type="ECO:0000259" key="6">
    <source>
        <dbReference type="Pfam" id="PF01509"/>
    </source>
</evidence>
<comment type="similarity">
    <text evidence="2 5">Belongs to the pseudouridine synthase TruB family. Type 1 subfamily.</text>
</comment>
<dbReference type="FunCoup" id="A0A4R2PKB1">
    <property type="interactions" value="511"/>
</dbReference>
<dbReference type="RefSeq" id="WP_132708111.1">
    <property type="nucleotide sequence ID" value="NZ_JACIGF010000004.1"/>
</dbReference>
<keyword evidence="3 5" id="KW-0819">tRNA processing</keyword>
<sequence>MARRRRGNKLNGWIVLDKPADMTSNAALGAVKRLVKPQKAGFAGTLDPLATGILPIGLGEATKAMAFIVDNTKTYDFTIAWGEARDTLDRDGQVTETGGATPTAPAIEAHLDDFVGTIDQVPPAFSAIKVDGRRAYDLAREGEIVELEARPVEIDSLELVEHNDVEGWSRLEMSCGAGTYVRSLARDLAEALGTLGHVSALRRTSVGPFDESQAISLEKLEALSHSAPPEEIPLPVMTALADIPALAVTEGEADRVRHGQGLRLPTTQEGLVRIVRGEGLIAVAECWSGEAQPVRVFNL</sequence>
<dbReference type="Gene3D" id="3.30.2350.10">
    <property type="entry name" value="Pseudouridine synthase"/>
    <property type="match status" value="1"/>
</dbReference>
<name>A0A4R2PKB1_RHOSA</name>
<dbReference type="SUPFAM" id="SSF55120">
    <property type="entry name" value="Pseudouridine synthase"/>
    <property type="match status" value="1"/>
</dbReference>
<evidence type="ECO:0000313" key="8">
    <source>
        <dbReference type="EMBL" id="TCP35204.1"/>
    </source>
</evidence>
<dbReference type="Proteomes" id="UP000295399">
    <property type="component" value="Unassembled WGS sequence"/>
</dbReference>
<dbReference type="EC" id="5.4.99.25" evidence="5"/>
<dbReference type="InterPro" id="IPR014780">
    <property type="entry name" value="tRNA_psdUridine_synth_TruB"/>
</dbReference>
<dbReference type="PANTHER" id="PTHR13767">
    <property type="entry name" value="TRNA-PSEUDOURIDINE SYNTHASE"/>
    <property type="match status" value="1"/>
</dbReference>
<comment type="catalytic activity">
    <reaction evidence="1 5">
        <text>uridine(55) in tRNA = pseudouridine(55) in tRNA</text>
        <dbReference type="Rhea" id="RHEA:42532"/>
        <dbReference type="Rhea" id="RHEA-COMP:10101"/>
        <dbReference type="Rhea" id="RHEA-COMP:10102"/>
        <dbReference type="ChEBI" id="CHEBI:65314"/>
        <dbReference type="ChEBI" id="CHEBI:65315"/>
        <dbReference type="EC" id="5.4.99.25"/>
    </reaction>
</comment>
<dbReference type="GO" id="GO:1990481">
    <property type="term" value="P:mRNA pseudouridine synthesis"/>
    <property type="evidence" value="ECO:0007669"/>
    <property type="project" value="TreeGrafter"/>
</dbReference>
<dbReference type="NCBIfam" id="TIGR00431">
    <property type="entry name" value="TruB"/>
    <property type="match status" value="1"/>
</dbReference>
<dbReference type="CDD" id="cd02573">
    <property type="entry name" value="PseudoU_synth_EcTruB"/>
    <property type="match status" value="1"/>
</dbReference>
<dbReference type="InParanoid" id="A0A4R2PKB1"/>
<dbReference type="OrthoDB" id="9802309at2"/>
<dbReference type="EMBL" id="SLXO01000004">
    <property type="protein sequence ID" value="TCP35204.1"/>
    <property type="molecule type" value="Genomic_DNA"/>
</dbReference>
<protein>
    <recommendedName>
        <fullName evidence="5">tRNA pseudouridine synthase B</fullName>
        <ecNumber evidence="5">5.4.99.25</ecNumber>
    </recommendedName>
    <alternativeName>
        <fullName evidence="5">tRNA pseudouridine(55) synthase</fullName>
        <shortName evidence="5">Psi55 synthase</shortName>
    </alternativeName>
    <alternativeName>
        <fullName evidence="5">tRNA pseudouridylate synthase</fullName>
    </alternativeName>
    <alternativeName>
        <fullName evidence="5">tRNA-uridine isomerase</fullName>
    </alternativeName>
</protein>
<comment type="caution">
    <text evidence="8">The sequence shown here is derived from an EMBL/GenBank/DDBJ whole genome shotgun (WGS) entry which is preliminary data.</text>
</comment>
<feature type="domain" description="Pseudouridine synthase II N-terminal" evidence="6">
    <location>
        <begin position="32"/>
        <end position="181"/>
    </location>
</feature>
<accession>A0A4R2PKB1</accession>
<dbReference type="Pfam" id="PF01509">
    <property type="entry name" value="TruB_N"/>
    <property type="match status" value="1"/>
</dbReference>
<evidence type="ECO:0000313" key="9">
    <source>
        <dbReference type="Proteomes" id="UP000295399"/>
    </source>
</evidence>
<dbReference type="Pfam" id="PF16198">
    <property type="entry name" value="TruB_C_2"/>
    <property type="match status" value="1"/>
</dbReference>
<evidence type="ECO:0000256" key="4">
    <source>
        <dbReference type="ARBA" id="ARBA00023235"/>
    </source>
</evidence>
<keyword evidence="4 5" id="KW-0413">Isomerase</keyword>
<feature type="domain" description="tRNA pseudouridylate synthase B C-terminal" evidence="7">
    <location>
        <begin position="182"/>
        <end position="225"/>
    </location>
</feature>